<evidence type="ECO:0000256" key="1">
    <source>
        <dbReference type="ARBA" id="ARBA00010688"/>
    </source>
</evidence>
<dbReference type="Pfam" id="PF00294">
    <property type="entry name" value="PfkB"/>
    <property type="match status" value="1"/>
</dbReference>
<comment type="caution">
    <text evidence="5">The sequence shown here is derived from an EMBL/GenBank/DDBJ whole genome shotgun (WGS) entry which is preliminary data.</text>
</comment>
<evidence type="ECO:0000313" key="6">
    <source>
        <dbReference type="Proteomes" id="UP000055702"/>
    </source>
</evidence>
<gene>
    <name evidence="5" type="ORF">AWJ07_18455</name>
</gene>
<organism evidence="5">
    <name type="scientific">Shewanella frigidimarina</name>
    <dbReference type="NCBI Taxonomy" id="56812"/>
    <lineage>
        <taxon>Bacteria</taxon>
        <taxon>Pseudomonadati</taxon>
        <taxon>Pseudomonadota</taxon>
        <taxon>Gammaproteobacteria</taxon>
        <taxon>Alteromonadales</taxon>
        <taxon>Shewanellaceae</taxon>
        <taxon>Shewanella</taxon>
    </lineage>
</organism>
<dbReference type="PANTHER" id="PTHR43085:SF15">
    <property type="entry name" value="2-DEHYDRO-3-DEOXYGLUCONOKINASE"/>
    <property type="match status" value="1"/>
</dbReference>
<dbReference type="InterPro" id="IPR050306">
    <property type="entry name" value="PfkB_Carbo_kinase"/>
</dbReference>
<dbReference type="EMBL" id="LRDC01000027">
    <property type="protein sequence ID" value="KVX01283.1"/>
    <property type="molecule type" value="Genomic_DNA"/>
</dbReference>
<accession>A0A125BEB2</accession>
<dbReference type="PANTHER" id="PTHR43085">
    <property type="entry name" value="HEXOKINASE FAMILY MEMBER"/>
    <property type="match status" value="1"/>
</dbReference>
<dbReference type="GO" id="GO:0006974">
    <property type="term" value="P:DNA damage response"/>
    <property type="evidence" value="ECO:0007669"/>
    <property type="project" value="TreeGrafter"/>
</dbReference>
<feature type="domain" description="Carbohydrate kinase PfkB" evidence="4">
    <location>
        <begin position="1"/>
        <end position="301"/>
    </location>
</feature>
<dbReference type="CDD" id="cd01166">
    <property type="entry name" value="KdgK"/>
    <property type="match status" value="1"/>
</dbReference>
<evidence type="ECO:0000313" key="5">
    <source>
        <dbReference type="EMBL" id="KVX01283.1"/>
    </source>
</evidence>
<dbReference type="InterPro" id="IPR029056">
    <property type="entry name" value="Ribokinase-like"/>
</dbReference>
<evidence type="ECO:0000259" key="4">
    <source>
        <dbReference type="Pfam" id="PF00294"/>
    </source>
</evidence>
<comment type="similarity">
    <text evidence="1">Belongs to the carbohydrate kinase PfkB family.</text>
</comment>
<keyword evidence="2" id="KW-0808">Transferase</keyword>
<name>A0A125BEB2_SHEFR</name>
<proteinExistence type="inferred from homology"/>
<dbReference type="GO" id="GO:0042840">
    <property type="term" value="P:D-glucuronate catabolic process"/>
    <property type="evidence" value="ECO:0007669"/>
    <property type="project" value="TreeGrafter"/>
</dbReference>
<dbReference type="Proteomes" id="UP000055702">
    <property type="component" value="Unassembled WGS sequence"/>
</dbReference>
<dbReference type="GO" id="GO:0008673">
    <property type="term" value="F:2-dehydro-3-deoxygluconokinase activity"/>
    <property type="evidence" value="ECO:0007669"/>
    <property type="project" value="TreeGrafter"/>
</dbReference>
<dbReference type="GO" id="GO:0005829">
    <property type="term" value="C:cytosol"/>
    <property type="evidence" value="ECO:0007669"/>
    <property type="project" value="TreeGrafter"/>
</dbReference>
<dbReference type="RefSeq" id="WP_059746344.1">
    <property type="nucleotide sequence ID" value="NZ_LRDC01000027.1"/>
</dbReference>
<reference evidence="5 6" key="1">
    <citation type="submission" date="2016-01" db="EMBL/GenBank/DDBJ databases">
        <title>Draft genome of the antarctic isolate Shewanella frigidimarina Ag06-30.</title>
        <authorList>
            <person name="Parmeciano Di Noto G."/>
            <person name="Vazquez S."/>
            <person name="Mac Cormack W."/>
            <person name="Iriarte A."/>
            <person name="Quiroga C."/>
        </authorList>
    </citation>
    <scope>NUCLEOTIDE SEQUENCE [LARGE SCALE GENOMIC DNA]</scope>
    <source>
        <strain evidence="5 6">Ag06-30</strain>
    </source>
</reference>
<evidence type="ECO:0000256" key="2">
    <source>
        <dbReference type="ARBA" id="ARBA00022679"/>
    </source>
</evidence>
<keyword evidence="3" id="KW-0418">Kinase</keyword>
<evidence type="ECO:0000256" key="3">
    <source>
        <dbReference type="ARBA" id="ARBA00022777"/>
    </source>
</evidence>
<dbReference type="Gene3D" id="3.40.1190.20">
    <property type="match status" value="1"/>
</dbReference>
<dbReference type="InterPro" id="IPR011611">
    <property type="entry name" value="PfkB_dom"/>
</dbReference>
<dbReference type="AlphaFoldDB" id="A0A125BEB2"/>
<protein>
    <recommendedName>
        <fullName evidence="4">Carbohydrate kinase PfkB domain-containing protein</fullName>
    </recommendedName>
</protein>
<dbReference type="SUPFAM" id="SSF53613">
    <property type="entry name" value="Ribokinase-like"/>
    <property type="match status" value="1"/>
</dbReference>
<sequence length="320" mass="35676">MKSMLAIGECMMEIIEHSPELLKRSFAGDTFNALVYAKCYASKQLDCQYFTAVGVDAISDSMLSRFEDSGINQRAVLRTPDATVGIYAISTDSQGERRFSYWRNDSAAKQMMRLLPITQLVKKLGRYDLVFFSGISLGILSDSDKHLLMDTIRELRQQGALIAFDPNYRPAMWRNKEHAIEWIISAYQQSDIVLPGIEEHQHLFGHQSPEEIVHFCDPKGEKEVVAKCAEAGTYVYVNGEMLGNCPFVPAPQQIDSTAAGDSFAGTYLASRLCANSIEAALFDACEVARCVVQHRGAMLPNDVYRQIPLEAAHLFTVDVV</sequence>
<dbReference type="GO" id="GO:0019698">
    <property type="term" value="P:D-galacturonate catabolic process"/>
    <property type="evidence" value="ECO:0007669"/>
    <property type="project" value="TreeGrafter"/>
</dbReference>